<protein>
    <submittedName>
        <fullName evidence="1">Uncharacterized protein</fullName>
    </submittedName>
</protein>
<dbReference type="AlphaFoldDB" id="A0A0F9CLH1"/>
<sequence>MPYIPQNERDNIDAAFEREMSDTWYSEARCRWDLVAATMSPGQLNYLITRFIKAYYDYSPNYQRANDVLGVLDAAAREYYRRVVVPYEEKKCSVNGDVYWEAKSG</sequence>
<organism evidence="1">
    <name type="scientific">marine sediment metagenome</name>
    <dbReference type="NCBI Taxonomy" id="412755"/>
    <lineage>
        <taxon>unclassified sequences</taxon>
        <taxon>metagenomes</taxon>
        <taxon>ecological metagenomes</taxon>
    </lineage>
</organism>
<reference evidence="1" key="1">
    <citation type="journal article" date="2015" name="Nature">
        <title>Complex archaea that bridge the gap between prokaryotes and eukaryotes.</title>
        <authorList>
            <person name="Spang A."/>
            <person name="Saw J.H."/>
            <person name="Jorgensen S.L."/>
            <person name="Zaremba-Niedzwiedzka K."/>
            <person name="Martijn J."/>
            <person name="Lind A.E."/>
            <person name="van Eijk R."/>
            <person name="Schleper C."/>
            <person name="Guy L."/>
            <person name="Ettema T.J."/>
        </authorList>
    </citation>
    <scope>NUCLEOTIDE SEQUENCE</scope>
</reference>
<gene>
    <name evidence="1" type="ORF">LCGC14_2595020</name>
</gene>
<dbReference type="InterPro" id="IPR054194">
    <property type="entry name" value="DUF6899"/>
</dbReference>
<accession>A0A0F9CLH1</accession>
<dbReference type="EMBL" id="LAZR01043664">
    <property type="protein sequence ID" value="KKL06536.1"/>
    <property type="molecule type" value="Genomic_DNA"/>
</dbReference>
<dbReference type="Pfam" id="PF21840">
    <property type="entry name" value="DUF6899"/>
    <property type="match status" value="1"/>
</dbReference>
<evidence type="ECO:0000313" key="1">
    <source>
        <dbReference type="EMBL" id="KKL06536.1"/>
    </source>
</evidence>
<comment type="caution">
    <text evidence="1">The sequence shown here is derived from an EMBL/GenBank/DDBJ whole genome shotgun (WGS) entry which is preliminary data.</text>
</comment>
<proteinExistence type="predicted"/>
<name>A0A0F9CLH1_9ZZZZ</name>